<evidence type="ECO:0000313" key="2">
    <source>
        <dbReference type="Proteomes" id="UP000248555"/>
    </source>
</evidence>
<dbReference type="Proteomes" id="UP000248555">
    <property type="component" value="Unassembled WGS sequence"/>
</dbReference>
<protein>
    <submittedName>
        <fullName evidence="1">Uncharacterized protein DUF2642</fullName>
    </submittedName>
</protein>
<sequence>MSYYKEDNYRVPKMVSVVEPYVYEALQSVRGKHVVVQTTHGNVRGIVKDVKPDHIVIMEREHPFFVRIQQIVWIMPD</sequence>
<gene>
    <name evidence="1" type="ORF">B0I26_11345</name>
</gene>
<comment type="caution">
    <text evidence="1">The sequence shown here is derived from an EMBL/GenBank/DDBJ whole genome shotgun (WGS) entry which is preliminary data.</text>
</comment>
<evidence type="ECO:0000313" key="1">
    <source>
        <dbReference type="EMBL" id="RAK17181.1"/>
    </source>
</evidence>
<keyword evidence="2" id="KW-1185">Reference proteome</keyword>
<proteinExistence type="predicted"/>
<dbReference type="AlphaFoldDB" id="A0A327Y9S0"/>
<dbReference type="RefSeq" id="WP_111645953.1">
    <property type="nucleotide sequence ID" value="NZ_QLMH01000013.1"/>
</dbReference>
<name>A0A327Y9S0_9BACL</name>
<accession>A0A327Y9S0</accession>
<dbReference type="EMBL" id="QLMH01000013">
    <property type="protein sequence ID" value="RAK17181.1"/>
    <property type="molecule type" value="Genomic_DNA"/>
</dbReference>
<reference evidence="1 2" key="1">
    <citation type="submission" date="2018-06" db="EMBL/GenBank/DDBJ databases">
        <title>Genomic Encyclopedia of Type Strains, Phase III (KMG-III): the genomes of soil and plant-associated and newly described type strains.</title>
        <authorList>
            <person name="Whitman W."/>
        </authorList>
    </citation>
    <scope>NUCLEOTIDE SEQUENCE [LARGE SCALE GENOMIC DNA]</scope>
    <source>
        <strain evidence="1 2">CGMCC 1.8979</strain>
    </source>
</reference>
<dbReference type="Pfam" id="PF10842">
    <property type="entry name" value="DUF2642"/>
    <property type="match status" value="1"/>
</dbReference>
<dbReference type="InterPro" id="IPR020139">
    <property type="entry name" value="DUF2642"/>
</dbReference>
<organism evidence="1 2">
    <name type="scientific">Paranoxybacillus vitaminiphilus</name>
    <dbReference type="NCBI Taxonomy" id="581036"/>
    <lineage>
        <taxon>Bacteria</taxon>
        <taxon>Bacillati</taxon>
        <taxon>Bacillota</taxon>
        <taxon>Bacilli</taxon>
        <taxon>Bacillales</taxon>
        <taxon>Anoxybacillaceae</taxon>
        <taxon>Paranoxybacillus</taxon>
    </lineage>
</organism>
<dbReference type="OrthoDB" id="2439488at2"/>